<evidence type="ECO:0000256" key="1">
    <source>
        <dbReference type="SAM" id="MobiDB-lite"/>
    </source>
</evidence>
<feature type="compositionally biased region" description="Basic residues" evidence="1">
    <location>
        <begin position="1"/>
        <end position="19"/>
    </location>
</feature>
<feature type="compositionally biased region" description="Basic residues" evidence="1">
    <location>
        <begin position="259"/>
        <end position="270"/>
    </location>
</feature>
<sequence>EHPDRRGHHLHRPGHHGTRGRQPDPGVPRLRRRRQGRRRRDTRPPRPRGPRGAGVRLGRPGGRAPRRAHQGLRRHRPAGVHQGRRLRGDRERHRADRDRHGAHPARRRRADGRARRRARRPHHRAQLPRDHRPRRHQDGRHRRPGARRGQGLLPGTRRRHLPLGRHDDRDVLDAHGGRPRPVDRGLDRRRRDHRPGLRGAHAALRGRRADGGHRHLHRAGRPHGGPARRVGDRQRLAPAGRRLHGRPLHGRDAGDVLRARRHDRRGQGGHRHGEDRAPGRGRDRGRRGDLADPRHRQVEDRGAQGSVCL</sequence>
<feature type="compositionally biased region" description="Basic residues" evidence="1">
    <location>
        <begin position="29"/>
        <end position="49"/>
    </location>
</feature>
<feature type="compositionally biased region" description="Basic and acidic residues" evidence="1">
    <location>
        <begin position="271"/>
        <end position="302"/>
    </location>
</feature>
<dbReference type="EC" id="6.2.1.5" evidence="2"/>
<feature type="compositionally biased region" description="Basic residues" evidence="1">
    <location>
        <begin position="102"/>
        <end position="146"/>
    </location>
</feature>
<evidence type="ECO:0000313" key="2">
    <source>
        <dbReference type="EMBL" id="CAA9507009.1"/>
    </source>
</evidence>
<proteinExistence type="predicted"/>
<feature type="compositionally biased region" description="Basic residues" evidence="1">
    <location>
        <begin position="64"/>
        <end position="85"/>
    </location>
</feature>
<gene>
    <name evidence="2" type="ORF">AVDCRST_MAG30-2256</name>
</gene>
<dbReference type="GO" id="GO:0004775">
    <property type="term" value="F:succinate-CoA ligase (ADP-forming) activity"/>
    <property type="evidence" value="ECO:0007669"/>
    <property type="project" value="UniProtKB-EC"/>
</dbReference>
<dbReference type="EMBL" id="CADCVS010000295">
    <property type="protein sequence ID" value="CAA9507009.1"/>
    <property type="molecule type" value="Genomic_DNA"/>
</dbReference>
<keyword evidence="2" id="KW-0436">Ligase</keyword>
<organism evidence="2">
    <name type="scientific">uncultured Solirubrobacteraceae bacterium</name>
    <dbReference type="NCBI Taxonomy" id="1162706"/>
    <lineage>
        <taxon>Bacteria</taxon>
        <taxon>Bacillati</taxon>
        <taxon>Actinomycetota</taxon>
        <taxon>Thermoleophilia</taxon>
        <taxon>Solirubrobacterales</taxon>
        <taxon>Solirubrobacteraceae</taxon>
        <taxon>environmental samples</taxon>
    </lineage>
</organism>
<feature type="compositionally biased region" description="Basic and acidic residues" evidence="1">
    <location>
        <begin position="249"/>
        <end position="258"/>
    </location>
</feature>
<reference evidence="2" key="1">
    <citation type="submission" date="2020-02" db="EMBL/GenBank/DDBJ databases">
        <authorList>
            <person name="Meier V. D."/>
        </authorList>
    </citation>
    <scope>NUCLEOTIDE SEQUENCE</scope>
    <source>
        <strain evidence="2">AVDCRST_MAG30</strain>
    </source>
</reference>
<protein>
    <submittedName>
        <fullName evidence="2">Succinyl-CoA ligase [ADP-forming] alpha chain</fullName>
        <ecNumber evidence="2">6.2.1.5</ecNumber>
    </submittedName>
</protein>
<feature type="compositionally biased region" description="Basic and acidic residues" evidence="1">
    <location>
        <begin position="86"/>
        <end position="101"/>
    </location>
</feature>
<dbReference type="AlphaFoldDB" id="A0A6J4SVZ3"/>
<name>A0A6J4SVZ3_9ACTN</name>
<accession>A0A6J4SVZ3</accession>
<feature type="compositionally biased region" description="Basic and acidic residues" evidence="1">
    <location>
        <begin position="164"/>
        <end position="186"/>
    </location>
</feature>
<feature type="non-terminal residue" evidence="2">
    <location>
        <position position="1"/>
    </location>
</feature>
<feature type="region of interest" description="Disordered" evidence="1">
    <location>
        <begin position="1"/>
        <end position="309"/>
    </location>
</feature>
<feature type="non-terminal residue" evidence="2">
    <location>
        <position position="309"/>
    </location>
</feature>